<dbReference type="EMBL" id="KQ416141">
    <property type="protein sequence ID" value="KOF98430.1"/>
    <property type="molecule type" value="Genomic_DNA"/>
</dbReference>
<name>A0A0L8IBM8_OCTBM</name>
<sequence>MCLSLCLYNTLFYIFPILSAQTPLKSAIISQEFLKEIPKNSILDAPCLSNIQSWINLHPKYQLFLNFLSPTYSACSLMTL</sequence>
<evidence type="ECO:0000256" key="1">
    <source>
        <dbReference type="SAM" id="SignalP"/>
    </source>
</evidence>
<dbReference type="AlphaFoldDB" id="A0A0L8IBM8"/>
<reference evidence="2" key="1">
    <citation type="submission" date="2015-07" db="EMBL/GenBank/DDBJ databases">
        <title>MeaNS - Measles Nucleotide Surveillance Program.</title>
        <authorList>
            <person name="Tran T."/>
            <person name="Druce J."/>
        </authorList>
    </citation>
    <scope>NUCLEOTIDE SEQUENCE</scope>
    <source>
        <strain evidence="2">UCB-OBI-ISO-001</strain>
        <tissue evidence="2">Gonad</tissue>
    </source>
</reference>
<gene>
    <name evidence="2" type="ORF">OCBIM_22025165mg</name>
</gene>
<feature type="signal peptide" evidence="1">
    <location>
        <begin position="1"/>
        <end position="20"/>
    </location>
</feature>
<evidence type="ECO:0000313" key="2">
    <source>
        <dbReference type="EMBL" id="KOF98430.1"/>
    </source>
</evidence>
<protein>
    <submittedName>
        <fullName evidence="2">Uncharacterized protein</fullName>
    </submittedName>
</protein>
<keyword evidence="1" id="KW-0732">Signal</keyword>
<accession>A0A0L8IBM8</accession>
<proteinExistence type="predicted"/>
<feature type="chain" id="PRO_5005584292" evidence="1">
    <location>
        <begin position="21"/>
        <end position="80"/>
    </location>
</feature>
<organism evidence="2">
    <name type="scientific">Octopus bimaculoides</name>
    <name type="common">California two-spotted octopus</name>
    <dbReference type="NCBI Taxonomy" id="37653"/>
    <lineage>
        <taxon>Eukaryota</taxon>
        <taxon>Metazoa</taxon>
        <taxon>Spiralia</taxon>
        <taxon>Lophotrochozoa</taxon>
        <taxon>Mollusca</taxon>
        <taxon>Cephalopoda</taxon>
        <taxon>Coleoidea</taxon>
        <taxon>Octopodiformes</taxon>
        <taxon>Octopoda</taxon>
        <taxon>Incirrata</taxon>
        <taxon>Octopodidae</taxon>
        <taxon>Octopus</taxon>
    </lineage>
</organism>